<dbReference type="PANTHER" id="PTHR16305:SF35">
    <property type="entry name" value="TRANSCRIPTIONAL ACTIVATOR DOMAIN"/>
    <property type="match status" value="1"/>
</dbReference>
<evidence type="ECO:0000259" key="3">
    <source>
        <dbReference type="PROSITE" id="PS50043"/>
    </source>
</evidence>
<evidence type="ECO:0000256" key="2">
    <source>
        <dbReference type="ARBA" id="ARBA00022840"/>
    </source>
</evidence>
<dbReference type="PANTHER" id="PTHR16305">
    <property type="entry name" value="TESTICULAR SOLUBLE ADENYLYL CYCLASE"/>
    <property type="match status" value="1"/>
</dbReference>
<keyword evidence="5" id="KW-1185">Reference proteome</keyword>
<comment type="caution">
    <text evidence="4">The sequence shown here is derived from an EMBL/GenBank/DDBJ whole genome shotgun (WGS) entry which is preliminary data.</text>
</comment>
<keyword evidence="1" id="KW-0547">Nucleotide-binding</keyword>
<dbReference type="CDD" id="cd06170">
    <property type="entry name" value="LuxR_C_like"/>
    <property type="match status" value="1"/>
</dbReference>
<dbReference type="InterPro" id="IPR000792">
    <property type="entry name" value="Tscrpt_reg_LuxR_C"/>
</dbReference>
<dbReference type="Gene3D" id="1.10.10.10">
    <property type="entry name" value="Winged helix-like DNA-binding domain superfamily/Winged helix DNA-binding domain"/>
    <property type="match status" value="1"/>
</dbReference>
<dbReference type="SUPFAM" id="SSF48452">
    <property type="entry name" value="TPR-like"/>
    <property type="match status" value="1"/>
</dbReference>
<dbReference type="InterPro" id="IPR036388">
    <property type="entry name" value="WH-like_DNA-bd_sf"/>
</dbReference>
<organism evidence="4 5">
    <name type="scientific">Pseudonocardia adelaidensis</name>
    <dbReference type="NCBI Taxonomy" id="648754"/>
    <lineage>
        <taxon>Bacteria</taxon>
        <taxon>Bacillati</taxon>
        <taxon>Actinomycetota</taxon>
        <taxon>Actinomycetes</taxon>
        <taxon>Pseudonocardiales</taxon>
        <taxon>Pseudonocardiaceae</taxon>
        <taxon>Pseudonocardia</taxon>
    </lineage>
</organism>
<proteinExistence type="predicted"/>
<accession>A0ABP9NUM6</accession>
<dbReference type="SMART" id="SM00421">
    <property type="entry name" value="HTH_LUXR"/>
    <property type="match status" value="1"/>
</dbReference>
<dbReference type="InterPro" id="IPR027417">
    <property type="entry name" value="P-loop_NTPase"/>
</dbReference>
<dbReference type="PROSITE" id="PS50043">
    <property type="entry name" value="HTH_LUXR_2"/>
    <property type="match status" value="1"/>
</dbReference>
<dbReference type="InterPro" id="IPR041664">
    <property type="entry name" value="AAA_16"/>
</dbReference>
<dbReference type="EMBL" id="BAABJO010000030">
    <property type="protein sequence ID" value="GAA5134542.1"/>
    <property type="molecule type" value="Genomic_DNA"/>
</dbReference>
<dbReference type="Proteomes" id="UP001500804">
    <property type="component" value="Unassembled WGS sequence"/>
</dbReference>
<dbReference type="SUPFAM" id="SSF46894">
    <property type="entry name" value="C-terminal effector domain of the bipartite response regulators"/>
    <property type="match status" value="1"/>
</dbReference>
<evidence type="ECO:0000256" key="1">
    <source>
        <dbReference type="ARBA" id="ARBA00022741"/>
    </source>
</evidence>
<dbReference type="Pfam" id="PF00196">
    <property type="entry name" value="GerE"/>
    <property type="match status" value="1"/>
</dbReference>
<dbReference type="SUPFAM" id="SSF52540">
    <property type="entry name" value="P-loop containing nucleoside triphosphate hydrolases"/>
    <property type="match status" value="1"/>
</dbReference>
<protein>
    <submittedName>
        <fullName evidence="4">LuxR family transcriptional regulator</fullName>
    </submittedName>
</protein>
<evidence type="ECO:0000313" key="4">
    <source>
        <dbReference type="EMBL" id="GAA5134542.1"/>
    </source>
</evidence>
<dbReference type="PRINTS" id="PR00038">
    <property type="entry name" value="HTHLUXR"/>
</dbReference>
<dbReference type="InterPro" id="IPR011990">
    <property type="entry name" value="TPR-like_helical_dom_sf"/>
</dbReference>
<keyword evidence="2" id="KW-0067">ATP-binding</keyword>
<feature type="domain" description="HTH luxR-type" evidence="3">
    <location>
        <begin position="833"/>
        <end position="896"/>
    </location>
</feature>
<reference evidence="5" key="1">
    <citation type="journal article" date="2019" name="Int. J. Syst. Evol. Microbiol.">
        <title>The Global Catalogue of Microorganisms (GCM) 10K type strain sequencing project: providing services to taxonomists for standard genome sequencing and annotation.</title>
        <authorList>
            <consortium name="The Broad Institute Genomics Platform"/>
            <consortium name="The Broad Institute Genome Sequencing Center for Infectious Disease"/>
            <person name="Wu L."/>
            <person name="Ma J."/>
        </authorList>
    </citation>
    <scope>NUCLEOTIDE SEQUENCE [LARGE SCALE GENOMIC DNA]</scope>
    <source>
        <strain evidence="5">JCM 18302</strain>
    </source>
</reference>
<dbReference type="Pfam" id="PF13191">
    <property type="entry name" value="AAA_16"/>
    <property type="match status" value="1"/>
</dbReference>
<evidence type="ECO:0000313" key="5">
    <source>
        <dbReference type="Proteomes" id="UP001500804"/>
    </source>
</evidence>
<name>A0ABP9NUM6_9PSEU</name>
<sequence>MIQELLDAAREGVSGALIVRGEPGIGKTSLLDHAAERADGMRVMRGAGIESETELPFAGLHLLFRTELHRLDALPGPQRRALAGAFGLGAGSGDRFMIGAAVLSLLAEAAEHAPVLCLVDDAHWLDRPSADALLFAARRLDREGVVILFAARDYTGMFTSAGIAEVHLTGLDTDSASALLDDGGVALPPALRDQLIADTRGNPLALRELPAVVAAEGHQLGPLPLTSSVHDAFHHQVRALPTPSQTLLLLAAADDTGELPLLLKAAGEMGVGVAHLAPAETSALVTVTGGALTFRHPLIRAAVYHGAAVGQRIATHAALAAACTGRLDADRRSWHLALAATGPDEDVASELEMTAVRAAGRNGYATAASAYERAAQLSPDPVAAVRRLTLACEAGVESGQLEWAKTRAQRVLPETTDPAVRARLTDVVARAEFVGGTLHDAHDLLIAGAELIARDDPERAFWMLVDALHTAWAAPTDQRLIAEPVDRLETLGIGPAEPLMSVAWLARWATAASLDRDTSTFPPLDEVVLDARAAGAQAGPRGMAEVTIFAFLAARDHVSAEVAAALVADARAHGTIFALPTGLAHLALTQTLLGNHREALVSGTEALRIARETGQPLWERYACGALAYLAAVAGDEKRCREHAEGADLAPGSPLGSSAGNTWAQTALALLDLGCGRVHDAFDRLHAALHGPTRHQSSVVRSIPDLVEAAVRLGRPEDAADPIARYTRWADSMNQSWIDALLARCRAMISTGPEAERQYLRALTLHESRSRPFERARTELRYGEWLRRSRRTMDARAHLTAALHVFEDLGSAPWAARARAELGATGAATPRPAASDVFTDLTPQELQIIQLAAQGLSNRDIAAQLFLSPRTVAYHLYKAYPKLGINSRADLAGLTQP</sequence>
<dbReference type="InterPro" id="IPR016032">
    <property type="entry name" value="Sig_transdc_resp-reg_C-effctor"/>
</dbReference>
<gene>
    <name evidence="4" type="ORF">GCM10023320_62490</name>
</gene>